<dbReference type="InterPro" id="IPR012347">
    <property type="entry name" value="Ferritin-like"/>
</dbReference>
<dbReference type="Pfam" id="PF02915">
    <property type="entry name" value="Rubrerythrin"/>
    <property type="match status" value="1"/>
</dbReference>
<dbReference type="CDD" id="cd01041">
    <property type="entry name" value="Rubrerythrin"/>
    <property type="match status" value="1"/>
</dbReference>
<keyword evidence="4" id="KW-0249">Electron transport</keyword>
<keyword evidence="5" id="KW-0408">Iron</keyword>
<dbReference type="PANTHER" id="PTHR43865:SF1">
    <property type="entry name" value="RUBRERYTHRIN-RELATED"/>
    <property type="match status" value="1"/>
</dbReference>
<proteinExistence type="predicted"/>
<keyword evidence="8" id="KW-1185">Reference proteome</keyword>
<dbReference type="InterPro" id="IPR052364">
    <property type="entry name" value="Rubrerythrin"/>
</dbReference>
<evidence type="ECO:0000256" key="1">
    <source>
        <dbReference type="ARBA" id="ARBA00001965"/>
    </source>
</evidence>
<keyword evidence="2" id="KW-0813">Transport</keyword>
<evidence type="ECO:0000256" key="2">
    <source>
        <dbReference type="ARBA" id="ARBA00022448"/>
    </source>
</evidence>
<dbReference type="InterPro" id="IPR009078">
    <property type="entry name" value="Ferritin-like_SF"/>
</dbReference>
<evidence type="ECO:0000256" key="5">
    <source>
        <dbReference type="ARBA" id="ARBA00023004"/>
    </source>
</evidence>
<dbReference type="AlphaFoldDB" id="A0A810QJQ6"/>
<dbReference type="GO" id="GO:0046872">
    <property type="term" value="F:metal ion binding"/>
    <property type="evidence" value="ECO:0007669"/>
    <property type="project" value="UniProtKB-KW"/>
</dbReference>
<evidence type="ECO:0000256" key="4">
    <source>
        <dbReference type="ARBA" id="ARBA00022982"/>
    </source>
</evidence>
<dbReference type="GO" id="GO:0016491">
    <property type="term" value="F:oxidoreductase activity"/>
    <property type="evidence" value="ECO:0007669"/>
    <property type="project" value="InterPro"/>
</dbReference>
<dbReference type="PROSITE" id="PS50905">
    <property type="entry name" value="FERRITIN_LIKE"/>
    <property type="match status" value="1"/>
</dbReference>
<feature type="domain" description="Ferritin-like diiron" evidence="6">
    <location>
        <begin position="4"/>
        <end position="150"/>
    </location>
</feature>
<organism evidence="7 8">
    <name type="scientific">Pusillibacter faecalis</name>
    <dbReference type="NCBI Taxonomy" id="2714358"/>
    <lineage>
        <taxon>Bacteria</taxon>
        <taxon>Bacillati</taxon>
        <taxon>Bacillota</taxon>
        <taxon>Clostridia</taxon>
        <taxon>Eubacteriales</taxon>
        <taxon>Oscillospiraceae</taxon>
        <taxon>Pusillibacter</taxon>
    </lineage>
</organism>
<sequence>MSVDFKDSETLKNLMRAFAGESQARNRYTFAASLCKSQKLHVLEAVFQFTAGQEKEHAEIFYNHMKEMAGSTIQIDGGYPVDITNDVTELLRMAQHNEYEEHDPVYRSFGETAKAEGFPKIAASFLQIAPIEQGHGNRFGHLADLLESGKLFVSDVKCAWMCLNCGHVQESLEAPKVCPVCDHDQGYFIRLEMAPYAGGLLKP</sequence>
<evidence type="ECO:0000259" key="6">
    <source>
        <dbReference type="PROSITE" id="PS50905"/>
    </source>
</evidence>
<dbReference type="KEGG" id="pfaa:MM59RIKEN_19620"/>
<evidence type="ECO:0000256" key="3">
    <source>
        <dbReference type="ARBA" id="ARBA00022723"/>
    </source>
</evidence>
<comment type="cofactor">
    <cofactor evidence="1">
        <name>Fe(3+)</name>
        <dbReference type="ChEBI" id="CHEBI:29034"/>
    </cofactor>
</comment>
<reference evidence="7" key="1">
    <citation type="submission" date="2020-09" db="EMBL/GenBank/DDBJ databases">
        <title>New species isolated from human feces.</title>
        <authorList>
            <person name="Kitahara M."/>
            <person name="Shigeno Y."/>
            <person name="Shime M."/>
            <person name="Matsumoto Y."/>
            <person name="Nakamura S."/>
            <person name="Motooka D."/>
            <person name="Fukuoka S."/>
            <person name="Nishikawa H."/>
            <person name="Benno Y."/>
        </authorList>
    </citation>
    <scope>NUCLEOTIDE SEQUENCE</scope>
    <source>
        <strain evidence="7">MM59</strain>
    </source>
</reference>
<dbReference type="RefSeq" id="WP_187029300.1">
    <property type="nucleotide sequence ID" value="NZ_AP023420.1"/>
</dbReference>
<dbReference type="EMBL" id="AP023420">
    <property type="protein sequence ID" value="BCK84643.1"/>
    <property type="molecule type" value="Genomic_DNA"/>
</dbReference>
<accession>A0A810QJQ6</accession>
<dbReference type="Gene3D" id="2.20.28.10">
    <property type="match status" value="1"/>
</dbReference>
<dbReference type="SUPFAM" id="SSF47240">
    <property type="entry name" value="Ferritin-like"/>
    <property type="match status" value="1"/>
</dbReference>
<name>A0A810QJQ6_9FIRM</name>
<dbReference type="InterPro" id="IPR048574">
    <property type="entry name" value="RUBY_RBDX"/>
</dbReference>
<dbReference type="Proteomes" id="UP000679848">
    <property type="component" value="Chromosome"/>
</dbReference>
<evidence type="ECO:0000313" key="8">
    <source>
        <dbReference type="Proteomes" id="UP000679848"/>
    </source>
</evidence>
<protein>
    <submittedName>
        <fullName evidence="7">Rubrerythrin</fullName>
    </submittedName>
</protein>
<dbReference type="Pfam" id="PF21349">
    <property type="entry name" value="RUBY_RBDX"/>
    <property type="match status" value="1"/>
</dbReference>
<dbReference type="PANTHER" id="PTHR43865">
    <property type="entry name" value="RUBRERYTHRIN-RELATED"/>
    <property type="match status" value="1"/>
</dbReference>
<dbReference type="CDD" id="cd00729">
    <property type="entry name" value="rubredoxin_SM"/>
    <property type="match status" value="1"/>
</dbReference>
<dbReference type="InterPro" id="IPR009040">
    <property type="entry name" value="Ferritin-like_diiron"/>
</dbReference>
<evidence type="ECO:0000313" key="7">
    <source>
        <dbReference type="EMBL" id="BCK84643.1"/>
    </source>
</evidence>
<gene>
    <name evidence="7" type="primary">rbr_2</name>
    <name evidence="7" type="ORF">MM59RIKEN_19620</name>
</gene>
<dbReference type="Gene3D" id="1.20.1260.10">
    <property type="match status" value="1"/>
</dbReference>
<keyword evidence="3" id="KW-0479">Metal-binding</keyword>
<dbReference type="NCBIfam" id="NF045767">
    <property type="entry name" value="RuberyRbr"/>
    <property type="match status" value="1"/>
</dbReference>
<dbReference type="SUPFAM" id="SSF57802">
    <property type="entry name" value="Rubredoxin-like"/>
    <property type="match status" value="1"/>
</dbReference>
<dbReference type="InterPro" id="IPR003251">
    <property type="entry name" value="Rr_diiron-bd_dom"/>
</dbReference>